<organism evidence="1 2">
    <name type="scientific">Rotaria magnacalcarata</name>
    <dbReference type="NCBI Taxonomy" id="392030"/>
    <lineage>
        <taxon>Eukaryota</taxon>
        <taxon>Metazoa</taxon>
        <taxon>Spiralia</taxon>
        <taxon>Gnathifera</taxon>
        <taxon>Rotifera</taxon>
        <taxon>Eurotatoria</taxon>
        <taxon>Bdelloidea</taxon>
        <taxon>Philodinida</taxon>
        <taxon>Philodinidae</taxon>
        <taxon>Rotaria</taxon>
    </lineage>
</organism>
<gene>
    <name evidence="1" type="ORF">GIL414_LOCUS65186</name>
</gene>
<dbReference type="Proteomes" id="UP000681720">
    <property type="component" value="Unassembled WGS sequence"/>
</dbReference>
<comment type="caution">
    <text evidence="1">The sequence shown here is derived from an EMBL/GenBank/DDBJ whole genome shotgun (WGS) entry which is preliminary data.</text>
</comment>
<protein>
    <submittedName>
        <fullName evidence="1">Uncharacterized protein</fullName>
    </submittedName>
</protein>
<proteinExistence type="predicted"/>
<evidence type="ECO:0000313" key="2">
    <source>
        <dbReference type="Proteomes" id="UP000681720"/>
    </source>
</evidence>
<feature type="non-terminal residue" evidence="1">
    <location>
        <position position="39"/>
    </location>
</feature>
<evidence type="ECO:0000313" key="1">
    <source>
        <dbReference type="EMBL" id="CAF5152854.1"/>
    </source>
</evidence>
<dbReference type="EMBL" id="CAJOBJ010289790">
    <property type="protein sequence ID" value="CAF5152854.1"/>
    <property type="molecule type" value="Genomic_DNA"/>
</dbReference>
<sequence>MEQLVPIFKDLNTVCQQFFQQNGQTQQQLGSIVSRVQGV</sequence>
<name>A0A8S3GAD3_9BILA</name>
<reference evidence="1" key="1">
    <citation type="submission" date="2021-02" db="EMBL/GenBank/DDBJ databases">
        <authorList>
            <person name="Nowell W R."/>
        </authorList>
    </citation>
    <scope>NUCLEOTIDE SEQUENCE</scope>
</reference>
<accession>A0A8S3GAD3</accession>
<dbReference type="AlphaFoldDB" id="A0A8S3GAD3"/>